<reference evidence="1 2" key="1">
    <citation type="journal article" date="2014" name="Int. J. Syst. Evol. Microbiol.">
        <title>Arthrobacter pityocampae sp. nov., isolated from Thaumetopoea pityocampa (Lep., Thaumetopoeidae).</title>
        <authorList>
            <person name="Ince I.A."/>
            <person name="Demirbag Z."/>
            <person name="Kati H."/>
        </authorList>
    </citation>
    <scope>NUCLEOTIDE SEQUENCE [LARGE SCALE GENOMIC DNA]</scope>
    <source>
        <strain evidence="1 2">Tp2</strain>
    </source>
</reference>
<evidence type="ECO:0000313" key="2">
    <source>
        <dbReference type="Proteomes" id="UP000239297"/>
    </source>
</evidence>
<organism evidence="1 2">
    <name type="scientific">Arthrobacter pityocampae</name>
    <dbReference type="NCBI Taxonomy" id="547334"/>
    <lineage>
        <taxon>Bacteria</taxon>
        <taxon>Bacillati</taxon>
        <taxon>Actinomycetota</taxon>
        <taxon>Actinomycetes</taxon>
        <taxon>Micrococcales</taxon>
        <taxon>Micrococcaceae</taxon>
        <taxon>Arthrobacter</taxon>
    </lineage>
</organism>
<sequence>MYLLAAADRDLIAMALNEMIDDLLQHPRAACSYDTPANLGTVFPTASIHRALFSVQRGTGESGAGQEPGFTSLFGSRLIVTG</sequence>
<dbReference type="Proteomes" id="UP000239297">
    <property type="component" value="Unassembled WGS sequence"/>
</dbReference>
<proteinExistence type="predicted"/>
<gene>
    <name evidence="1" type="ORF">C4K88_00195</name>
</gene>
<dbReference type="AlphaFoldDB" id="A0A2S5J0M7"/>
<name>A0A2S5J0M7_9MICC</name>
<evidence type="ECO:0000313" key="1">
    <source>
        <dbReference type="EMBL" id="PPB50378.1"/>
    </source>
</evidence>
<comment type="caution">
    <text evidence="1">The sequence shown here is derived from an EMBL/GenBank/DDBJ whole genome shotgun (WGS) entry which is preliminary data.</text>
</comment>
<accession>A0A2S5J0M7</accession>
<protein>
    <submittedName>
        <fullName evidence="1">Uncharacterized protein</fullName>
    </submittedName>
</protein>
<keyword evidence="2" id="KW-1185">Reference proteome</keyword>
<dbReference type="EMBL" id="PRKW01000001">
    <property type="protein sequence ID" value="PPB50378.1"/>
    <property type="molecule type" value="Genomic_DNA"/>
</dbReference>